<dbReference type="Gene3D" id="3.90.1200.10">
    <property type="match status" value="1"/>
</dbReference>
<dbReference type="AlphaFoldDB" id="A0A6J2WAY5"/>
<dbReference type="Proteomes" id="UP000504632">
    <property type="component" value="Chromosome 1"/>
</dbReference>
<dbReference type="Pfam" id="PF01633">
    <property type="entry name" value="Choline_kinase"/>
    <property type="match status" value="1"/>
</dbReference>
<dbReference type="InterPro" id="IPR011009">
    <property type="entry name" value="Kinase-like_dom_sf"/>
</dbReference>
<evidence type="ECO:0000256" key="4">
    <source>
        <dbReference type="ARBA" id="ARBA00038211"/>
    </source>
</evidence>
<proteinExistence type="inferred from homology"/>
<reference evidence="7 8" key="1">
    <citation type="submission" date="2025-04" db="UniProtKB">
        <authorList>
            <consortium name="RefSeq"/>
        </authorList>
    </citation>
    <scope>IDENTIFICATION</scope>
</reference>
<dbReference type="PANTHER" id="PTHR22603:SF68">
    <property type="entry name" value="ETHANOLAMINE KINASE 1"/>
    <property type="match status" value="1"/>
</dbReference>
<comment type="pathway">
    <text evidence="3">Phospholipid metabolism; phosphatidylethanolamine biosynthesis; phosphatidylethanolamine from ethanolamine: step 1/3.</text>
</comment>
<dbReference type="GO" id="GO:0006646">
    <property type="term" value="P:phosphatidylethanolamine biosynthetic process"/>
    <property type="evidence" value="ECO:0007669"/>
    <property type="project" value="TreeGrafter"/>
</dbReference>
<dbReference type="SUPFAM" id="SSF56112">
    <property type="entry name" value="Protein kinase-like (PK-like)"/>
    <property type="match status" value="1"/>
</dbReference>
<dbReference type="CDD" id="cd05157">
    <property type="entry name" value="ETNK_euk"/>
    <property type="match status" value="1"/>
</dbReference>
<dbReference type="GO" id="GO:0005737">
    <property type="term" value="C:cytoplasm"/>
    <property type="evidence" value="ECO:0007669"/>
    <property type="project" value="TreeGrafter"/>
</dbReference>
<dbReference type="RefSeq" id="XP_030641544.1">
    <property type="nucleotide sequence ID" value="XM_030785684.1"/>
</dbReference>
<comment type="similarity">
    <text evidence="4">Belongs to the choline/ethanolamine kinase family.</text>
</comment>
<protein>
    <recommendedName>
        <fullName evidence="5">ethanolamine kinase</fullName>
        <ecNumber evidence="5">2.7.1.82</ecNumber>
    </recommendedName>
</protein>
<dbReference type="EC" id="2.7.1.82" evidence="5"/>
<evidence type="ECO:0000256" key="2">
    <source>
        <dbReference type="ARBA" id="ARBA00023264"/>
    </source>
</evidence>
<dbReference type="Gene3D" id="3.30.200.20">
    <property type="entry name" value="Phosphorylase Kinase, domain 1"/>
    <property type="match status" value="1"/>
</dbReference>
<evidence type="ECO:0000256" key="5">
    <source>
        <dbReference type="ARBA" id="ARBA00038874"/>
    </source>
</evidence>
<evidence type="ECO:0000256" key="1">
    <source>
        <dbReference type="ARBA" id="ARBA00023209"/>
    </source>
</evidence>
<dbReference type="GeneID" id="115821916"/>
<keyword evidence="6" id="KW-1185">Reference proteome</keyword>
<evidence type="ECO:0000313" key="7">
    <source>
        <dbReference type="RefSeq" id="XP_030641544.1"/>
    </source>
</evidence>
<accession>A0A6J2WAY5</accession>
<dbReference type="OrthoDB" id="10267235at2759"/>
<keyword evidence="1" id="KW-0443">Lipid metabolism</keyword>
<evidence type="ECO:0000313" key="8">
    <source>
        <dbReference type="RefSeq" id="XP_030641545.1"/>
    </source>
</evidence>
<keyword evidence="2" id="KW-1208">Phospholipid metabolism</keyword>
<name>A0A6J2WAY5_CHACN</name>
<keyword evidence="1" id="KW-0444">Lipid biosynthesis</keyword>
<sequence length="364" mass="41031">METHSEVQGNKHLHLDVCVADKPPHHGVTELLRRLRPQWRPEDIQMKVFTEGITNQLMGFYVGSMADSDVVLVRVYGRMTELFVDRDKEVEMLQVLSTHGCGPQIFCTFQNGICYEFMRGVALDDTLLRQPAIYRLIATEMGKIHSIKSSSNSPAEPVLWTKVSLFLELVQNSQSDPSVQQGSVSLCEVPSLEVLFKEMEELKRHLSHIDSPTVLCHNDLLSKNIIYNPAKGSVKFIDFEYADFNYQAYDISNHFNEFAGLSNVDYSLYPSCELQRDWLTAYLESYKACTGVGSSASKEEVQELYIKVCKFSLVLNQLILTLNVNGTARGFHVLSRPEGLRPPISLGVSGLCFRPDIPLLTLTS</sequence>
<evidence type="ECO:0000256" key="3">
    <source>
        <dbReference type="ARBA" id="ARBA00037883"/>
    </source>
</evidence>
<keyword evidence="1" id="KW-0594">Phospholipid biosynthesis</keyword>
<dbReference type="RefSeq" id="XP_030641545.1">
    <property type="nucleotide sequence ID" value="XM_030785685.1"/>
</dbReference>
<organism evidence="6 7">
    <name type="scientific">Chanos chanos</name>
    <name type="common">Milkfish</name>
    <name type="synonym">Mugil chanos</name>
    <dbReference type="NCBI Taxonomy" id="29144"/>
    <lineage>
        <taxon>Eukaryota</taxon>
        <taxon>Metazoa</taxon>
        <taxon>Chordata</taxon>
        <taxon>Craniata</taxon>
        <taxon>Vertebrata</taxon>
        <taxon>Euteleostomi</taxon>
        <taxon>Actinopterygii</taxon>
        <taxon>Neopterygii</taxon>
        <taxon>Teleostei</taxon>
        <taxon>Ostariophysi</taxon>
        <taxon>Gonorynchiformes</taxon>
        <taxon>Chanidae</taxon>
        <taxon>Chanos</taxon>
    </lineage>
</organism>
<dbReference type="GO" id="GO:0004305">
    <property type="term" value="F:ethanolamine kinase activity"/>
    <property type="evidence" value="ECO:0007669"/>
    <property type="project" value="UniProtKB-EC"/>
</dbReference>
<evidence type="ECO:0000313" key="6">
    <source>
        <dbReference type="Proteomes" id="UP000504632"/>
    </source>
</evidence>
<gene>
    <name evidence="7 8" type="primary">LOC115821916</name>
</gene>
<dbReference type="PANTHER" id="PTHR22603">
    <property type="entry name" value="CHOLINE/ETHANOALAMINE KINASE"/>
    <property type="match status" value="1"/>
</dbReference>